<dbReference type="GO" id="GO:0071555">
    <property type="term" value="P:cell wall organization"/>
    <property type="evidence" value="ECO:0007669"/>
    <property type="project" value="UniProtKB-KW"/>
</dbReference>
<feature type="active site" description="Proton acceptor" evidence="7">
    <location>
        <position position="144"/>
    </location>
</feature>
<dbReference type="SUPFAM" id="SSF56601">
    <property type="entry name" value="beta-lactamase/transpeptidase-like"/>
    <property type="match status" value="1"/>
</dbReference>
<evidence type="ECO:0000256" key="4">
    <source>
        <dbReference type="ARBA" id="ARBA00022960"/>
    </source>
</evidence>
<dbReference type="GO" id="GO:0009002">
    <property type="term" value="F:serine-type D-Ala-D-Ala carboxypeptidase activity"/>
    <property type="evidence" value="ECO:0007669"/>
    <property type="project" value="InterPro"/>
</dbReference>
<feature type="region of interest" description="Disordered" evidence="10">
    <location>
        <begin position="237"/>
        <end position="258"/>
    </location>
</feature>
<keyword evidence="12" id="KW-0645">Protease</keyword>
<dbReference type="AlphaFoldDB" id="A0A9D1T183"/>
<reference evidence="12" key="2">
    <citation type="journal article" date="2021" name="PeerJ">
        <title>Extensive microbial diversity within the chicken gut microbiome revealed by metagenomics and culture.</title>
        <authorList>
            <person name="Gilroy R."/>
            <person name="Ravi A."/>
            <person name="Getino M."/>
            <person name="Pursley I."/>
            <person name="Horton D.L."/>
            <person name="Alikhan N.F."/>
            <person name="Baker D."/>
            <person name="Gharbi K."/>
            <person name="Hall N."/>
            <person name="Watson M."/>
            <person name="Adriaenssens E.M."/>
            <person name="Foster-Nyarko E."/>
            <person name="Jarju S."/>
            <person name="Secka A."/>
            <person name="Antonio M."/>
            <person name="Oren A."/>
            <person name="Chaudhuri R.R."/>
            <person name="La Ragione R."/>
            <person name="Hildebrand F."/>
            <person name="Pallen M.J."/>
        </authorList>
    </citation>
    <scope>NUCLEOTIDE SEQUENCE</scope>
    <source>
        <strain evidence="12">10669</strain>
    </source>
</reference>
<dbReference type="EMBL" id="DVOG01000112">
    <property type="protein sequence ID" value="HIV04345.1"/>
    <property type="molecule type" value="Genomic_DNA"/>
</dbReference>
<evidence type="ECO:0000259" key="11">
    <source>
        <dbReference type="Pfam" id="PF00768"/>
    </source>
</evidence>
<dbReference type="Proteomes" id="UP000886812">
    <property type="component" value="Unassembled WGS sequence"/>
</dbReference>
<dbReference type="GO" id="GO:0008360">
    <property type="term" value="P:regulation of cell shape"/>
    <property type="evidence" value="ECO:0007669"/>
    <property type="project" value="UniProtKB-KW"/>
</dbReference>
<evidence type="ECO:0000256" key="5">
    <source>
        <dbReference type="ARBA" id="ARBA00022984"/>
    </source>
</evidence>
<evidence type="ECO:0000256" key="3">
    <source>
        <dbReference type="ARBA" id="ARBA00022801"/>
    </source>
</evidence>
<comment type="similarity">
    <text evidence="1 9">Belongs to the peptidase S11 family.</text>
</comment>
<keyword evidence="6" id="KW-0961">Cell wall biogenesis/degradation</keyword>
<keyword evidence="2" id="KW-0732">Signal</keyword>
<dbReference type="InterPro" id="IPR018044">
    <property type="entry name" value="Peptidase_S11"/>
</dbReference>
<keyword evidence="5" id="KW-0573">Peptidoglycan synthesis</keyword>
<comment type="caution">
    <text evidence="12">The sequence shown here is derived from an EMBL/GenBank/DDBJ whole genome shotgun (WGS) entry which is preliminary data.</text>
</comment>
<dbReference type="InterPro" id="IPR012338">
    <property type="entry name" value="Beta-lactam/transpept-like"/>
</dbReference>
<dbReference type="InterPro" id="IPR001967">
    <property type="entry name" value="Peptidase_S11_N"/>
</dbReference>
<evidence type="ECO:0000256" key="1">
    <source>
        <dbReference type="ARBA" id="ARBA00007164"/>
    </source>
</evidence>
<keyword evidence="3" id="KW-0378">Hydrolase</keyword>
<feature type="active site" evidence="7">
    <location>
        <position position="201"/>
    </location>
</feature>
<dbReference type="PANTHER" id="PTHR21581">
    <property type="entry name" value="D-ALANYL-D-ALANINE CARBOXYPEPTIDASE"/>
    <property type="match status" value="1"/>
</dbReference>
<feature type="domain" description="Peptidase S11 D-alanyl-D-alanine carboxypeptidase A N-terminal" evidence="11">
    <location>
        <begin position="111"/>
        <end position="346"/>
    </location>
</feature>
<evidence type="ECO:0000256" key="9">
    <source>
        <dbReference type="RuleBase" id="RU004016"/>
    </source>
</evidence>
<reference evidence="12" key="1">
    <citation type="submission" date="2020-10" db="EMBL/GenBank/DDBJ databases">
        <authorList>
            <person name="Gilroy R."/>
        </authorList>
    </citation>
    <scope>NUCLEOTIDE SEQUENCE</scope>
    <source>
        <strain evidence="12">10669</strain>
    </source>
</reference>
<sequence>MSLRPKEHAVLGLVSVAVAAACLFAFNGAFPREEASPAPAEAKISARVPAAPAEGVPVADLSVPFSVPDSDFLDAPSMPFPPQELPSTPVSEASPKLAAVPAKAPRPAAKNFSCAGQICIDADSGETLSALRAQTRCPPASVTKLMTIFVVLDAVAAGEISLSTPVVASRRAQDMGGTQVYLAEGEVNSADDLLYALMLQSANDAAVALAEAVAGSTENFVARMNAKARELGMTRTEFSTPHGLPVSRRERAQGKQPDMTCAEDLAKLARALISAHPEVFRYTAETSKLFREFRLDAKPLPMGNHNTLLKTFPGCDGLKTGWTNAGASIVATASRGGRRVVAVVLGGIVPGAAKGVPDARASQRERNRRAAELMFDGLRRIDALKYEPTPRTP</sequence>
<evidence type="ECO:0000313" key="13">
    <source>
        <dbReference type="Proteomes" id="UP000886812"/>
    </source>
</evidence>
<gene>
    <name evidence="12" type="ORF">IAC75_04240</name>
</gene>
<evidence type="ECO:0000256" key="7">
    <source>
        <dbReference type="PIRSR" id="PIRSR618044-1"/>
    </source>
</evidence>
<evidence type="ECO:0000256" key="8">
    <source>
        <dbReference type="PIRSR" id="PIRSR618044-2"/>
    </source>
</evidence>
<dbReference type="GO" id="GO:0009252">
    <property type="term" value="P:peptidoglycan biosynthetic process"/>
    <property type="evidence" value="ECO:0007669"/>
    <property type="project" value="UniProtKB-KW"/>
</dbReference>
<dbReference type="PRINTS" id="PR00725">
    <property type="entry name" value="DADACBPTASE1"/>
</dbReference>
<evidence type="ECO:0000256" key="2">
    <source>
        <dbReference type="ARBA" id="ARBA00022729"/>
    </source>
</evidence>
<dbReference type="Pfam" id="PF00768">
    <property type="entry name" value="Peptidase_S11"/>
    <property type="match status" value="1"/>
</dbReference>
<dbReference type="Gene3D" id="3.40.710.10">
    <property type="entry name" value="DD-peptidase/beta-lactamase superfamily"/>
    <property type="match status" value="1"/>
</dbReference>
<feature type="binding site" evidence="8">
    <location>
        <position position="319"/>
    </location>
    <ligand>
        <name>substrate</name>
    </ligand>
</feature>
<evidence type="ECO:0000256" key="10">
    <source>
        <dbReference type="SAM" id="MobiDB-lite"/>
    </source>
</evidence>
<accession>A0A9D1T183</accession>
<feature type="active site" description="Acyl-ester intermediate" evidence="7">
    <location>
        <position position="141"/>
    </location>
</feature>
<name>A0A9D1T183_9BACT</name>
<protein>
    <submittedName>
        <fullName evidence="12">D-alanyl-D-alanine carboxypeptidase</fullName>
    </submittedName>
</protein>
<evidence type="ECO:0000313" key="12">
    <source>
        <dbReference type="EMBL" id="HIV04345.1"/>
    </source>
</evidence>
<dbReference type="GO" id="GO:0006508">
    <property type="term" value="P:proteolysis"/>
    <property type="evidence" value="ECO:0007669"/>
    <property type="project" value="InterPro"/>
</dbReference>
<proteinExistence type="inferred from homology"/>
<dbReference type="PANTHER" id="PTHR21581:SF6">
    <property type="entry name" value="TRAFFICKING PROTEIN PARTICLE COMPLEX SUBUNIT 12"/>
    <property type="match status" value="1"/>
</dbReference>
<keyword evidence="4" id="KW-0133">Cell shape</keyword>
<dbReference type="PROSITE" id="PS51257">
    <property type="entry name" value="PROKAR_LIPOPROTEIN"/>
    <property type="match status" value="1"/>
</dbReference>
<evidence type="ECO:0000256" key="6">
    <source>
        <dbReference type="ARBA" id="ARBA00023316"/>
    </source>
</evidence>
<keyword evidence="12" id="KW-0121">Carboxypeptidase</keyword>
<organism evidence="12 13">
    <name type="scientific">Candidatus Spyradosoma merdigallinarum</name>
    <dbReference type="NCBI Taxonomy" id="2840950"/>
    <lineage>
        <taxon>Bacteria</taxon>
        <taxon>Pseudomonadati</taxon>
        <taxon>Verrucomicrobiota</taxon>
        <taxon>Opitutia</taxon>
        <taxon>Opitutia incertae sedis</taxon>
        <taxon>Candidatus Spyradosoma</taxon>
    </lineage>
</organism>